<dbReference type="InterPro" id="IPR032816">
    <property type="entry name" value="VTT_dom"/>
</dbReference>
<dbReference type="OrthoDB" id="166803at2759"/>
<comment type="function">
    <text evidence="1">Golgi membrane protein involved in vesicular trafficking and spindle migration.</text>
</comment>
<evidence type="ECO:0000256" key="1">
    <source>
        <dbReference type="ARBA" id="ARBA00002978"/>
    </source>
</evidence>
<evidence type="ECO:0000256" key="8">
    <source>
        <dbReference type="ARBA" id="ARBA00023034"/>
    </source>
</evidence>
<dbReference type="InterPro" id="IPR051076">
    <property type="entry name" value="Golgi_membrane_TVP38/TMEM64"/>
</dbReference>
<sequence>MPSAGVNDFIVLSGAPSSPNQPSRVVSNPSQSKRTASSLDLSSSAGASSIPSSSGPGISQKSPKMASGSSRVVSTIHAPAPPQQEISEKVLDAFDDLELGNISPQQTLYSTQQHPSRTGGFHSPVLSSGREHSRGRQQERNANEREWDEKRGVGVACGDASQASGPSNMRPPLSPQQSRSGTIQAPIRSTSLTSASFALPQVEFPRASSFIPPPPYTTPPSFSSSALPSYPSNYAPYSMSVRRMLLIERIRPWLPFIAYGATIVGFALAIGFWKEEVFGALDELAQWLRSKEETGYAVMFLMIFLTCIPPVPLYSTLQVLSGYTFGVWTGSIVSYFSALAGAIFVFWLSRSIPSLRCAITSCMSRSRALQRVVRAISKRPSLLFLVRLAPYPYNVLNALLAGCPRLTFRTYTYCTALSLLKVIIHTSIGAGIKNFAEYHSPTNTDGSKLVDESGEDSTDSLGHMSTILGIVLCVVIAVYLTYVARRAVDEELEDDDDMECPRGRSRSRARVQYGVRADDEESAGFLDEPHCDGLGPDFAAFASASTRGANRESTLENGEMVERHDTARLGNSSPAPLSSLSATPYGPPEWADA</sequence>
<feature type="compositionally biased region" description="Low complexity" evidence="10">
    <location>
        <begin position="36"/>
        <end position="59"/>
    </location>
</feature>
<feature type="compositionally biased region" description="Basic and acidic residues" evidence="10">
    <location>
        <begin position="549"/>
        <end position="567"/>
    </location>
</feature>
<feature type="region of interest" description="Disordered" evidence="10">
    <location>
        <begin position="543"/>
        <end position="593"/>
    </location>
</feature>
<name>A0A9Q5HR82_SANBA</name>
<comment type="caution">
    <text evidence="13">The sequence shown here is derived from an EMBL/GenBank/DDBJ whole genome shotgun (WGS) entry which is preliminary data.</text>
</comment>
<evidence type="ECO:0000256" key="9">
    <source>
        <dbReference type="ARBA" id="ARBA00023136"/>
    </source>
</evidence>
<dbReference type="GO" id="GO:0000139">
    <property type="term" value="C:Golgi membrane"/>
    <property type="evidence" value="ECO:0007669"/>
    <property type="project" value="UniProtKB-SubCell"/>
</dbReference>
<dbReference type="AlphaFoldDB" id="A0A9Q5HR82"/>
<keyword evidence="6 11" id="KW-0812">Transmembrane</keyword>
<evidence type="ECO:0000256" key="6">
    <source>
        <dbReference type="ARBA" id="ARBA00022692"/>
    </source>
</evidence>
<keyword evidence="7 11" id="KW-1133">Transmembrane helix</keyword>
<evidence type="ECO:0000256" key="10">
    <source>
        <dbReference type="SAM" id="MobiDB-lite"/>
    </source>
</evidence>
<proteinExistence type="inferred from homology"/>
<feature type="transmembrane region" description="Helical" evidence="11">
    <location>
        <begin position="294"/>
        <end position="313"/>
    </location>
</feature>
<evidence type="ECO:0000256" key="7">
    <source>
        <dbReference type="ARBA" id="ARBA00022989"/>
    </source>
</evidence>
<evidence type="ECO:0000256" key="3">
    <source>
        <dbReference type="ARBA" id="ARBA00008640"/>
    </source>
</evidence>
<evidence type="ECO:0000313" key="13">
    <source>
        <dbReference type="EMBL" id="OCB84455.1"/>
    </source>
</evidence>
<comment type="similarity">
    <text evidence="3">Belongs to the TVP38/TMEM64 family.</text>
</comment>
<evidence type="ECO:0000256" key="11">
    <source>
        <dbReference type="SAM" id="Phobius"/>
    </source>
</evidence>
<feature type="domain" description="VTT" evidence="12">
    <location>
        <begin position="314"/>
        <end position="430"/>
    </location>
</feature>
<feature type="compositionally biased region" description="Polar residues" evidence="10">
    <location>
        <begin position="175"/>
        <end position="184"/>
    </location>
</feature>
<feature type="transmembrane region" description="Helical" evidence="11">
    <location>
        <begin position="253"/>
        <end position="273"/>
    </location>
</feature>
<feature type="region of interest" description="Disordered" evidence="10">
    <location>
        <begin position="1"/>
        <end position="92"/>
    </location>
</feature>
<feature type="transmembrane region" description="Helical" evidence="11">
    <location>
        <begin position="325"/>
        <end position="348"/>
    </location>
</feature>
<evidence type="ECO:0000313" key="14">
    <source>
        <dbReference type="Proteomes" id="UP000757232"/>
    </source>
</evidence>
<keyword evidence="8" id="KW-0333">Golgi apparatus</keyword>
<feature type="transmembrane region" description="Helical" evidence="11">
    <location>
        <begin position="411"/>
        <end position="432"/>
    </location>
</feature>
<feature type="compositionally biased region" description="Polar residues" evidence="10">
    <location>
        <begin position="15"/>
        <end position="35"/>
    </location>
</feature>
<accession>A0A9Q5HR82</accession>
<dbReference type="Pfam" id="PF09335">
    <property type="entry name" value="VTT_dom"/>
    <property type="match status" value="1"/>
</dbReference>
<dbReference type="EMBL" id="LNZH02000215">
    <property type="protein sequence ID" value="OCB84455.1"/>
    <property type="molecule type" value="Genomic_DNA"/>
</dbReference>
<dbReference type="PANTHER" id="PTHR47549:SF3">
    <property type="entry name" value="GOLGI APPARATUS MEMBRANE PROTEIN TVP38"/>
    <property type="match status" value="1"/>
</dbReference>
<reference evidence="13" key="1">
    <citation type="submission" date="2016-06" db="EMBL/GenBank/DDBJ databases">
        <title>Draft Genome sequence of the fungus Inonotus baumii.</title>
        <authorList>
            <person name="Zhu H."/>
            <person name="Lin W."/>
        </authorList>
    </citation>
    <scope>NUCLEOTIDE SEQUENCE</scope>
    <source>
        <strain evidence="13">821</strain>
    </source>
</reference>
<comment type="subcellular location">
    <subcellularLocation>
        <location evidence="2">Golgi apparatus membrane</location>
        <topology evidence="2">Multi-pass membrane protein</topology>
    </subcellularLocation>
</comment>
<dbReference type="GO" id="GO:0000022">
    <property type="term" value="P:mitotic spindle elongation"/>
    <property type="evidence" value="ECO:0007669"/>
    <property type="project" value="TreeGrafter"/>
</dbReference>
<feature type="compositionally biased region" description="Low complexity" evidence="10">
    <location>
        <begin position="572"/>
        <end position="582"/>
    </location>
</feature>
<dbReference type="GO" id="GO:0016192">
    <property type="term" value="P:vesicle-mediated transport"/>
    <property type="evidence" value="ECO:0007669"/>
    <property type="project" value="TreeGrafter"/>
</dbReference>
<keyword evidence="9 11" id="KW-0472">Membrane</keyword>
<evidence type="ECO:0000256" key="4">
    <source>
        <dbReference type="ARBA" id="ARBA00013533"/>
    </source>
</evidence>
<keyword evidence="14" id="KW-1185">Reference proteome</keyword>
<organism evidence="13 14">
    <name type="scientific">Sanghuangporus baumii</name>
    <name type="common">Phellinus baumii</name>
    <dbReference type="NCBI Taxonomy" id="108892"/>
    <lineage>
        <taxon>Eukaryota</taxon>
        <taxon>Fungi</taxon>
        <taxon>Dikarya</taxon>
        <taxon>Basidiomycota</taxon>
        <taxon>Agaricomycotina</taxon>
        <taxon>Agaricomycetes</taxon>
        <taxon>Hymenochaetales</taxon>
        <taxon>Hymenochaetaceae</taxon>
        <taxon>Sanghuangporus</taxon>
    </lineage>
</organism>
<feature type="compositionally biased region" description="Basic and acidic residues" evidence="10">
    <location>
        <begin position="129"/>
        <end position="152"/>
    </location>
</feature>
<evidence type="ECO:0000259" key="12">
    <source>
        <dbReference type="Pfam" id="PF09335"/>
    </source>
</evidence>
<dbReference type="Proteomes" id="UP000757232">
    <property type="component" value="Unassembled WGS sequence"/>
</dbReference>
<feature type="region of interest" description="Disordered" evidence="10">
    <location>
        <begin position="108"/>
        <end position="184"/>
    </location>
</feature>
<feature type="transmembrane region" description="Helical" evidence="11">
    <location>
        <begin position="461"/>
        <end position="482"/>
    </location>
</feature>
<gene>
    <name evidence="13" type="ORF">A7U60_g8441</name>
</gene>
<dbReference type="PANTHER" id="PTHR47549">
    <property type="entry name" value="GOLGI APPARATUS MEMBRANE PROTEIN TVP38-RELATED"/>
    <property type="match status" value="1"/>
</dbReference>
<protein>
    <recommendedName>
        <fullName evidence="4">Golgi apparatus membrane protein TVP38</fullName>
    </recommendedName>
    <alternativeName>
        <fullName evidence="5">Golgi apparatus membrane protein tvp38</fullName>
    </alternativeName>
</protein>
<evidence type="ECO:0000256" key="5">
    <source>
        <dbReference type="ARBA" id="ARBA00020673"/>
    </source>
</evidence>
<evidence type="ECO:0000256" key="2">
    <source>
        <dbReference type="ARBA" id="ARBA00004653"/>
    </source>
</evidence>